<sequence>MTTSLLYGWRRSFFTVLGQQLALLTQIAIVAAGLGIIVAQSPILFDVIRYGGAAYLVYLGIRMMLAKVKPAQDAESARVEGAGKKASKHPGSPLSLVNRGFWVNMSNPKAIVFILAFMPQFIRPDQPQLPQYLLLASTMIVIDIVVMWGGFAVVAKSLTRLSHSVRGQRALNLVFGSLFILVAAIMVLAGH</sequence>
<keyword evidence="3 6" id="KW-0812">Transmembrane</keyword>
<dbReference type="Pfam" id="PF01810">
    <property type="entry name" value="LysE"/>
    <property type="match status" value="1"/>
</dbReference>
<evidence type="ECO:0000256" key="3">
    <source>
        <dbReference type="ARBA" id="ARBA00022692"/>
    </source>
</evidence>
<feature type="transmembrane region" description="Helical" evidence="6">
    <location>
        <begin position="101"/>
        <end position="122"/>
    </location>
</feature>
<dbReference type="Proteomes" id="UP001500187">
    <property type="component" value="Unassembled WGS sequence"/>
</dbReference>
<evidence type="ECO:0000313" key="8">
    <source>
        <dbReference type="Proteomes" id="UP001500187"/>
    </source>
</evidence>
<keyword evidence="8" id="KW-1185">Reference proteome</keyword>
<keyword evidence="2" id="KW-1003">Cell membrane</keyword>
<dbReference type="PIRSF" id="PIRSF006324">
    <property type="entry name" value="LeuE"/>
    <property type="match status" value="1"/>
</dbReference>
<evidence type="ECO:0000256" key="4">
    <source>
        <dbReference type="ARBA" id="ARBA00022989"/>
    </source>
</evidence>
<dbReference type="EMBL" id="BAABKP010000001">
    <property type="protein sequence ID" value="GAA4792872.1"/>
    <property type="molecule type" value="Genomic_DNA"/>
</dbReference>
<evidence type="ECO:0000256" key="6">
    <source>
        <dbReference type="SAM" id="Phobius"/>
    </source>
</evidence>
<feature type="transmembrane region" description="Helical" evidence="6">
    <location>
        <begin position="47"/>
        <end position="65"/>
    </location>
</feature>
<proteinExistence type="predicted"/>
<protein>
    <submittedName>
        <fullName evidence="7">LysE family transporter</fullName>
    </submittedName>
</protein>
<feature type="transmembrane region" description="Helical" evidence="6">
    <location>
        <begin position="170"/>
        <end position="189"/>
    </location>
</feature>
<accession>A0ABP9BAV1</accession>
<dbReference type="PANTHER" id="PTHR30086">
    <property type="entry name" value="ARGININE EXPORTER PROTEIN ARGO"/>
    <property type="match status" value="1"/>
</dbReference>
<evidence type="ECO:0000256" key="2">
    <source>
        <dbReference type="ARBA" id="ARBA00022475"/>
    </source>
</evidence>
<gene>
    <name evidence="7" type="ORF">GCM10023352_09300</name>
</gene>
<evidence type="ECO:0000256" key="1">
    <source>
        <dbReference type="ARBA" id="ARBA00004651"/>
    </source>
</evidence>
<evidence type="ECO:0000313" key="7">
    <source>
        <dbReference type="EMBL" id="GAA4792872.1"/>
    </source>
</evidence>
<name>A0ABP9BAV1_9MICC</name>
<evidence type="ECO:0000256" key="5">
    <source>
        <dbReference type="ARBA" id="ARBA00023136"/>
    </source>
</evidence>
<reference evidence="8" key="1">
    <citation type="journal article" date="2019" name="Int. J. Syst. Evol. Microbiol.">
        <title>The Global Catalogue of Microorganisms (GCM) 10K type strain sequencing project: providing services to taxonomists for standard genome sequencing and annotation.</title>
        <authorList>
            <consortium name="The Broad Institute Genomics Platform"/>
            <consortium name="The Broad Institute Genome Sequencing Center for Infectious Disease"/>
            <person name="Wu L."/>
            <person name="Ma J."/>
        </authorList>
    </citation>
    <scope>NUCLEOTIDE SEQUENCE [LARGE SCALE GENOMIC DNA]</scope>
    <source>
        <strain evidence="8">JCM 18541</strain>
    </source>
</reference>
<dbReference type="InterPro" id="IPR001123">
    <property type="entry name" value="LeuE-type"/>
</dbReference>
<feature type="transmembrane region" description="Helical" evidence="6">
    <location>
        <begin position="134"/>
        <end position="158"/>
    </location>
</feature>
<feature type="transmembrane region" description="Helical" evidence="6">
    <location>
        <begin position="21"/>
        <end position="41"/>
    </location>
</feature>
<organism evidence="7 8">
    <name type="scientific">Rothia endophytica</name>
    <dbReference type="NCBI Taxonomy" id="1324766"/>
    <lineage>
        <taxon>Bacteria</taxon>
        <taxon>Bacillati</taxon>
        <taxon>Actinomycetota</taxon>
        <taxon>Actinomycetes</taxon>
        <taxon>Micrococcales</taxon>
        <taxon>Micrococcaceae</taxon>
        <taxon>Rothia</taxon>
    </lineage>
</organism>
<comment type="subcellular location">
    <subcellularLocation>
        <location evidence="1">Cell membrane</location>
        <topology evidence="1">Multi-pass membrane protein</topology>
    </subcellularLocation>
</comment>
<keyword evidence="4 6" id="KW-1133">Transmembrane helix</keyword>
<keyword evidence="5 6" id="KW-0472">Membrane</keyword>
<comment type="caution">
    <text evidence="7">The sequence shown here is derived from an EMBL/GenBank/DDBJ whole genome shotgun (WGS) entry which is preliminary data.</text>
</comment>
<dbReference type="PANTHER" id="PTHR30086:SF14">
    <property type="entry name" value="HOMOSERINE_HOMOSERINE LACTONE EFFLUX PROTEIN"/>
    <property type="match status" value="1"/>
</dbReference>